<accession>E3MGW4</accession>
<sequence length="351" mass="40317">MEAAIKDAWTNEKHSCAFTSVASVYKFVKRRFPRCKLEQVEKTLQDLESFTLHRPNVSRFPRRATRSIGMYCDLQADLADMSKYKSKNDGVTFLLNVIDIYSRRLFVKPLQSKHGIGVAKAFQEIFNEMSTPPLTVYSDDGKEFYNANVKRLFDKLHITLASPKSEIKCAVIERANRTLKTRLAKYMTEKYNHRYIDVLPKIVKGINNSFNRGIGAIPNKVEQGDFPIPIPRRSSAKIKFSVGDHVRIAAKKAHFDKGYEQGWTTEVYVVKQVLAGHPVTYRLVDTNGEPIVGIFYTREMTKCTYAADAVYRVETVLRTEMRNGRRQHFVKWDGYDSSHNSWIDANALLNL</sequence>
<dbReference type="GO" id="GO:0003676">
    <property type="term" value="F:nucleic acid binding"/>
    <property type="evidence" value="ECO:0007669"/>
    <property type="project" value="InterPro"/>
</dbReference>
<organism evidence="4">
    <name type="scientific">Caenorhabditis remanei</name>
    <name type="common">Caenorhabditis vulgaris</name>
    <dbReference type="NCBI Taxonomy" id="31234"/>
    <lineage>
        <taxon>Eukaryota</taxon>
        <taxon>Metazoa</taxon>
        <taxon>Ecdysozoa</taxon>
        <taxon>Nematoda</taxon>
        <taxon>Chromadorea</taxon>
        <taxon>Rhabditida</taxon>
        <taxon>Rhabditina</taxon>
        <taxon>Rhabditomorpha</taxon>
        <taxon>Rhabditoidea</taxon>
        <taxon>Rhabditidae</taxon>
        <taxon>Peloderinae</taxon>
        <taxon>Caenorhabditis</taxon>
    </lineage>
</organism>
<feature type="domain" description="Integrase catalytic" evidence="2">
    <location>
        <begin position="57"/>
        <end position="226"/>
    </location>
</feature>
<dbReference type="OrthoDB" id="5873082at2759"/>
<feature type="domain" description="Chromo" evidence="1">
    <location>
        <begin position="311"/>
        <end position="351"/>
    </location>
</feature>
<dbReference type="InterPro" id="IPR000953">
    <property type="entry name" value="Chromo/chromo_shadow_dom"/>
</dbReference>
<dbReference type="PROSITE" id="PS50994">
    <property type="entry name" value="INTEGRASE"/>
    <property type="match status" value="1"/>
</dbReference>
<dbReference type="Gene3D" id="3.30.420.10">
    <property type="entry name" value="Ribonuclease H-like superfamily/Ribonuclease H"/>
    <property type="match status" value="1"/>
</dbReference>
<dbReference type="InterPro" id="IPR016197">
    <property type="entry name" value="Chromo-like_dom_sf"/>
</dbReference>
<dbReference type="EMBL" id="DS268444">
    <property type="protein sequence ID" value="EFP01740.1"/>
    <property type="molecule type" value="Genomic_DNA"/>
</dbReference>
<dbReference type="HOGENOM" id="CLU_023432_0_1_1"/>
<dbReference type="Proteomes" id="UP000008281">
    <property type="component" value="Unassembled WGS sequence"/>
</dbReference>
<proteinExistence type="predicted"/>
<dbReference type="GO" id="GO:0015074">
    <property type="term" value="P:DNA integration"/>
    <property type="evidence" value="ECO:0007669"/>
    <property type="project" value="InterPro"/>
</dbReference>
<dbReference type="Pfam" id="PF00385">
    <property type="entry name" value="Chromo"/>
    <property type="match status" value="1"/>
</dbReference>
<dbReference type="Gene3D" id="2.40.50.40">
    <property type="match status" value="1"/>
</dbReference>
<evidence type="ECO:0008006" key="5">
    <source>
        <dbReference type="Google" id="ProtNLM"/>
    </source>
</evidence>
<evidence type="ECO:0000313" key="3">
    <source>
        <dbReference type="EMBL" id="EFP01740.1"/>
    </source>
</evidence>
<dbReference type="PANTHER" id="PTHR46585">
    <property type="entry name" value="INTEGRASE CORE DOMAIN CONTAINING PROTEIN"/>
    <property type="match status" value="1"/>
</dbReference>
<dbReference type="PROSITE" id="PS50013">
    <property type="entry name" value="CHROMO_2"/>
    <property type="match status" value="1"/>
</dbReference>
<evidence type="ECO:0000259" key="2">
    <source>
        <dbReference type="PROSITE" id="PS50994"/>
    </source>
</evidence>
<dbReference type="eggNOG" id="KOG0017">
    <property type="taxonomic scope" value="Eukaryota"/>
</dbReference>
<dbReference type="AlphaFoldDB" id="E3MGW4"/>
<dbReference type="InterPro" id="IPR012337">
    <property type="entry name" value="RNaseH-like_sf"/>
</dbReference>
<dbReference type="OMA" id="MSEYMSD"/>
<dbReference type="InParanoid" id="E3MGW4"/>
<evidence type="ECO:0000313" key="4">
    <source>
        <dbReference type="Proteomes" id="UP000008281"/>
    </source>
</evidence>
<dbReference type="PANTHER" id="PTHR46585:SF1">
    <property type="entry name" value="CHROMO DOMAIN-CONTAINING PROTEIN"/>
    <property type="match status" value="1"/>
</dbReference>
<dbReference type="InterPro" id="IPR023780">
    <property type="entry name" value="Chromo_domain"/>
</dbReference>
<dbReference type="SUPFAM" id="SSF53098">
    <property type="entry name" value="Ribonuclease H-like"/>
    <property type="match status" value="1"/>
</dbReference>
<protein>
    <recommendedName>
        <fullName evidence="5">Integrase catalytic domain-containing protein</fullName>
    </recommendedName>
</protein>
<evidence type="ECO:0000259" key="1">
    <source>
        <dbReference type="PROSITE" id="PS50013"/>
    </source>
</evidence>
<reference evidence="3" key="1">
    <citation type="submission" date="2007-07" db="EMBL/GenBank/DDBJ databases">
        <title>PCAP assembly of the Caenorhabditis remanei genome.</title>
        <authorList>
            <consortium name="The Caenorhabditis remanei Sequencing Consortium"/>
            <person name="Wilson R.K."/>
        </authorList>
    </citation>
    <scope>NUCLEOTIDE SEQUENCE [LARGE SCALE GENOMIC DNA]</scope>
    <source>
        <strain evidence="3">PB4641</strain>
    </source>
</reference>
<keyword evidence="4" id="KW-1185">Reference proteome</keyword>
<dbReference type="InterPro" id="IPR001584">
    <property type="entry name" value="Integrase_cat-core"/>
</dbReference>
<dbReference type="InterPro" id="IPR036397">
    <property type="entry name" value="RNaseH_sf"/>
</dbReference>
<name>E3MGW4_CAERE</name>
<dbReference type="CDD" id="cd00024">
    <property type="entry name" value="CD_CSD"/>
    <property type="match status" value="1"/>
</dbReference>
<dbReference type="STRING" id="31234.E3MGW4"/>
<gene>
    <name evidence="3" type="ORF">CRE_23469</name>
</gene>
<dbReference type="SUPFAM" id="SSF54160">
    <property type="entry name" value="Chromo domain-like"/>
    <property type="match status" value="1"/>
</dbReference>